<sequence>MTERLVVSPAELFGDGVFETVHLRPDGPWLLDEHLDRLARSAGMLELTLPPRTEIAERVSAAVTGFPGAEGALRIICTREAMHVTVGAVPAAAVRERRDGIRLISAEAGRPAPWSLSGAKILSYATNFAARRWARDRGADDLLWLTPEGYALEGPTASLVWLAGDELGTVPPDEAAILPGTTVARLLDVAGSAGLRPVRRMITIDELRTVDGIWLASALRGLAEAISVDGQPRDRSAWTPRLLALLGYVDLRGWSAADPQQAG</sequence>
<dbReference type="EMBL" id="BOMV01000059">
    <property type="protein sequence ID" value="GIE97912.1"/>
    <property type="molecule type" value="Genomic_DNA"/>
</dbReference>
<reference evidence="2" key="1">
    <citation type="submission" date="2021-01" db="EMBL/GenBank/DDBJ databases">
        <title>Whole genome shotgun sequence of Actinoplanes rishiriensis NBRC 108556.</title>
        <authorList>
            <person name="Komaki H."/>
            <person name="Tamura T."/>
        </authorList>
    </citation>
    <scope>NUCLEOTIDE SEQUENCE</scope>
    <source>
        <strain evidence="2">NBRC 108556</strain>
    </source>
</reference>
<comment type="caution">
    <text evidence="2">The sequence shown here is derived from an EMBL/GenBank/DDBJ whole genome shotgun (WGS) entry which is preliminary data.</text>
</comment>
<keyword evidence="3" id="KW-1185">Reference proteome</keyword>
<dbReference type="InterPro" id="IPR036038">
    <property type="entry name" value="Aminotransferase-like"/>
</dbReference>
<dbReference type="InterPro" id="IPR050571">
    <property type="entry name" value="Class-IV_PLP-Dep_Aminotrnsfr"/>
</dbReference>
<dbReference type="Pfam" id="PF01063">
    <property type="entry name" value="Aminotran_4"/>
    <property type="match status" value="1"/>
</dbReference>
<accession>A0A919N1V5</accession>
<comment type="similarity">
    <text evidence="1">Belongs to the class-IV pyridoxal-phosphate-dependent aminotransferase family.</text>
</comment>
<protein>
    <submittedName>
        <fullName evidence="2">4-amino-4-deoxychorismate lyase</fullName>
    </submittedName>
</protein>
<dbReference type="PANTHER" id="PTHR42743">
    <property type="entry name" value="AMINO-ACID AMINOTRANSFERASE"/>
    <property type="match status" value="1"/>
</dbReference>
<proteinExistence type="inferred from homology"/>
<gene>
    <name evidence="2" type="primary">pabC</name>
    <name evidence="2" type="ORF">Ari01nite_53770</name>
</gene>
<dbReference type="Gene3D" id="3.30.470.10">
    <property type="match status" value="1"/>
</dbReference>
<dbReference type="PANTHER" id="PTHR42743:SF11">
    <property type="entry name" value="AMINODEOXYCHORISMATE LYASE"/>
    <property type="match status" value="1"/>
</dbReference>
<dbReference type="GO" id="GO:0016829">
    <property type="term" value="F:lyase activity"/>
    <property type="evidence" value="ECO:0007669"/>
    <property type="project" value="UniProtKB-KW"/>
</dbReference>
<keyword evidence="2" id="KW-0456">Lyase</keyword>
<dbReference type="Proteomes" id="UP000636960">
    <property type="component" value="Unassembled WGS sequence"/>
</dbReference>
<dbReference type="InterPro" id="IPR001544">
    <property type="entry name" value="Aminotrans_IV"/>
</dbReference>
<dbReference type="GO" id="GO:0046394">
    <property type="term" value="P:carboxylic acid biosynthetic process"/>
    <property type="evidence" value="ECO:0007669"/>
    <property type="project" value="UniProtKB-ARBA"/>
</dbReference>
<dbReference type="Gene3D" id="3.20.10.10">
    <property type="entry name" value="D-amino Acid Aminotransferase, subunit A, domain 2"/>
    <property type="match status" value="1"/>
</dbReference>
<organism evidence="2 3">
    <name type="scientific">Paractinoplanes rishiriensis</name>
    <dbReference type="NCBI Taxonomy" id="1050105"/>
    <lineage>
        <taxon>Bacteria</taxon>
        <taxon>Bacillati</taxon>
        <taxon>Actinomycetota</taxon>
        <taxon>Actinomycetes</taxon>
        <taxon>Micromonosporales</taxon>
        <taxon>Micromonosporaceae</taxon>
        <taxon>Paractinoplanes</taxon>
    </lineage>
</organism>
<dbReference type="SUPFAM" id="SSF56752">
    <property type="entry name" value="D-aminoacid aminotransferase-like PLP-dependent enzymes"/>
    <property type="match status" value="1"/>
</dbReference>
<dbReference type="GO" id="GO:0005829">
    <property type="term" value="C:cytosol"/>
    <property type="evidence" value="ECO:0007669"/>
    <property type="project" value="TreeGrafter"/>
</dbReference>
<dbReference type="RefSeq" id="WP_203784951.1">
    <property type="nucleotide sequence ID" value="NZ_BOMV01000059.1"/>
</dbReference>
<evidence type="ECO:0000313" key="2">
    <source>
        <dbReference type="EMBL" id="GIE97912.1"/>
    </source>
</evidence>
<dbReference type="InterPro" id="IPR043132">
    <property type="entry name" value="BCAT-like_C"/>
</dbReference>
<dbReference type="InterPro" id="IPR043131">
    <property type="entry name" value="BCAT-like_N"/>
</dbReference>
<evidence type="ECO:0000313" key="3">
    <source>
        <dbReference type="Proteomes" id="UP000636960"/>
    </source>
</evidence>
<evidence type="ECO:0000256" key="1">
    <source>
        <dbReference type="ARBA" id="ARBA00009320"/>
    </source>
</evidence>
<dbReference type="AlphaFoldDB" id="A0A919N1V5"/>
<name>A0A919N1V5_9ACTN</name>